<organism evidence="1 2">
    <name type="scientific">Nitrososphaera gargensis (strain Ga9.2)</name>
    <dbReference type="NCBI Taxonomy" id="1237085"/>
    <lineage>
        <taxon>Archaea</taxon>
        <taxon>Nitrososphaerota</taxon>
        <taxon>Nitrososphaeria</taxon>
        <taxon>Nitrososphaerales</taxon>
        <taxon>Nitrososphaeraceae</taxon>
        <taxon>Nitrososphaera</taxon>
    </lineage>
</organism>
<dbReference type="BioCyc" id="CNIT1237085:G1324-1823-MONOMER"/>
<dbReference type="KEGG" id="nga:Ngar_c18250"/>
<gene>
    <name evidence="1" type="ordered locus">Ngar_c18250</name>
</gene>
<evidence type="ECO:0000313" key="2">
    <source>
        <dbReference type="Proteomes" id="UP000008037"/>
    </source>
</evidence>
<dbReference type="Proteomes" id="UP000008037">
    <property type="component" value="Chromosome"/>
</dbReference>
<keyword evidence="2" id="KW-1185">Reference proteome</keyword>
<proteinExistence type="predicted"/>
<dbReference type="AlphaFoldDB" id="K0IID9"/>
<evidence type="ECO:0000313" key="1">
    <source>
        <dbReference type="EMBL" id="AFU58758.1"/>
    </source>
</evidence>
<dbReference type="EMBL" id="CP002408">
    <property type="protein sequence ID" value="AFU58758.1"/>
    <property type="molecule type" value="Genomic_DNA"/>
</dbReference>
<dbReference type="GeneID" id="13795688"/>
<sequence length="92" mass="10068">MSSVLEDTDTLDCEDWDCEHVTIDPEDTDTLHFVDCEDLTTDTEDSPTTAVAETVKASGSRATAATNADVVTAATMKREFVIISLSDIMYWS</sequence>
<protein>
    <submittedName>
        <fullName evidence="1">Uncharacterized protein</fullName>
    </submittedName>
</protein>
<reference evidence="1 2" key="1">
    <citation type="journal article" date="2012" name="Environ. Microbiol.">
        <title>The genome of the ammonia-oxidizing Candidatus Nitrososphaera gargensis: insights into metabolic versatility and environmental adaptations.</title>
        <authorList>
            <person name="Spang A."/>
            <person name="Poehlein A."/>
            <person name="Offre P."/>
            <person name="Zumbragel S."/>
            <person name="Haider S."/>
            <person name="Rychlik N."/>
            <person name="Nowka B."/>
            <person name="Schmeisser C."/>
            <person name="Lebedeva E.V."/>
            <person name="Rattei T."/>
            <person name="Bohm C."/>
            <person name="Schmid M."/>
            <person name="Galushko A."/>
            <person name="Hatzenpichler R."/>
            <person name="Weinmaier T."/>
            <person name="Daniel R."/>
            <person name="Schleper C."/>
            <person name="Spieck E."/>
            <person name="Streit W."/>
            <person name="Wagner M."/>
        </authorList>
    </citation>
    <scope>NUCLEOTIDE SEQUENCE [LARGE SCALE GENOMIC DNA]</scope>
    <source>
        <strain evidence="2">Ga9.2</strain>
    </source>
</reference>
<name>K0IID9_NITGG</name>
<dbReference type="HOGENOM" id="CLU_2406454_0_0_2"/>
<dbReference type="RefSeq" id="WP_015019295.1">
    <property type="nucleotide sequence ID" value="NC_018719.1"/>
</dbReference>
<accession>K0IID9</accession>
<dbReference type="InParanoid" id="K0IID9"/>